<dbReference type="OrthoDB" id="9772456at2"/>
<dbReference type="InterPro" id="IPR020550">
    <property type="entry name" value="Inositol_monophosphatase_CS"/>
</dbReference>
<dbReference type="RefSeq" id="WP_095116128.1">
    <property type="nucleotide sequence ID" value="NZ_BMCB01000001.1"/>
</dbReference>
<evidence type="ECO:0000256" key="7">
    <source>
        <dbReference type="PIRSR" id="PIRSR600760-2"/>
    </source>
</evidence>
<dbReference type="GO" id="GO:0006020">
    <property type="term" value="P:inositol metabolic process"/>
    <property type="evidence" value="ECO:0007669"/>
    <property type="project" value="TreeGrafter"/>
</dbReference>
<dbReference type="InterPro" id="IPR020583">
    <property type="entry name" value="Inositol_monoP_metal-BS"/>
</dbReference>
<evidence type="ECO:0000256" key="3">
    <source>
        <dbReference type="ARBA" id="ARBA00013106"/>
    </source>
</evidence>
<evidence type="ECO:0000313" key="11">
    <source>
        <dbReference type="Proteomes" id="UP000652995"/>
    </source>
</evidence>
<reference evidence="8" key="1">
    <citation type="journal article" date="2014" name="Int. J. Syst. Evol. Microbiol.">
        <title>Complete genome of a new Firmicutes species belonging to the dominant human colonic microbiota ('Ruminococcus bicirculans') reveals two chromosomes and a selective capacity to utilize plant glucans.</title>
        <authorList>
            <consortium name="NISC Comparative Sequencing Program"/>
            <person name="Wegmann U."/>
            <person name="Louis P."/>
            <person name="Goesmann A."/>
            <person name="Henrissat B."/>
            <person name="Duncan S.H."/>
            <person name="Flint H.J."/>
        </authorList>
    </citation>
    <scope>NUCLEOTIDE SEQUENCE</scope>
    <source>
        <strain evidence="8">CCM 4175</strain>
    </source>
</reference>
<dbReference type="InterPro" id="IPR000760">
    <property type="entry name" value="Inositol_monophosphatase-like"/>
</dbReference>
<keyword evidence="5 9" id="KW-0378">Hydrolase</keyword>
<protein>
    <recommendedName>
        <fullName evidence="3">inositol-phosphate phosphatase</fullName>
        <ecNumber evidence="3">3.1.3.25</ecNumber>
    </recommendedName>
</protein>
<dbReference type="PROSITE" id="PS00630">
    <property type="entry name" value="IMP_2"/>
    <property type="match status" value="1"/>
</dbReference>
<sequence length="271" mass="30156">MHLYDYAKQLVLEAGNHLRKMMSEAIDIETKSNPNDLVTNVDKAVEQFLFDEIKTTYPNHQIIGEEGHGHDVHDLKGTVWVIDPIDGTLNFVHQSENFAISIGIFKDGKPYAGFVYDVMADTLYHAKAGFGAYKNERLLEPIKDTQLAQSVIGMNPNWLAAKKITPVLAPIVSESRTARAYGSAALEIVYVATGQLAAYITPRLQPWDFAGGMIILHEVGGVATNFMGDPLTITHPDSVVVGNQAVHKTIMKQYMQPHHDFLAPWHTNYRS</sequence>
<dbReference type="AlphaFoldDB" id="A0A240C029"/>
<dbReference type="Pfam" id="PF00459">
    <property type="entry name" value="Inositol_P"/>
    <property type="match status" value="1"/>
</dbReference>
<evidence type="ECO:0000256" key="4">
    <source>
        <dbReference type="ARBA" id="ARBA00022723"/>
    </source>
</evidence>
<keyword evidence="6 7" id="KW-0460">Magnesium</keyword>
<evidence type="ECO:0000313" key="8">
    <source>
        <dbReference type="EMBL" id="GGA81577.1"/>
    </source>
</evidence>
<dbReference type="PANTHER" id="PTHR20854">
    <property type="entry name" value="INOSITOL MONOPHOSPHATASE"/>
    <property type="match status" value="1"/>
</dbReference>
<dbReference type="PROSITE" id="PS00629">
    <property type="entry name" value="IMP_1"/>
    <property type="match status" value="1"/>
</dbReference>
<dbReference type="SUPFAM" id="SSF56655">
    <property type="entry name" value="Carbohydrate phosphatase"/>
    <property type="match status" value="1"/>
</dbReference>
<evidence type="ECO:0000256" key="6">
    <source>
        <dbReference type="ARBA" id="ARBA00022842"/>
    </source>
</evidence>
<reference evidence="11" key="3">
    <citation type="journal article" date="2019" name="Int. J. Syst. Evol. Microbiol.">
        <title>The Global Catalogue of Microorganisms (GCM) 10K type strain sequencing project: providing services to taxonomists for standard genome sequencing and annotation.</title>
        <authorList>
            <consortium name="The Broad Institute Genomics Platform"/>
            <consortium name="The Broad Institute Genome Sequencing Center for Infectious Disease"/>
            <person name="Wu L."/>
            <person name="Ma J."/>
        </authorList>
    </citation>
    <scope>NUCLEOTIDE SEQUENCE [LARGE SCALE GENOMIC DNA]</scope>
    <source>
        <strain evidence="11">CCM 4175</strain>
    </source>
</reference>
<comment type="cofactor">
    <cofactor evidence="2 7">
        <name>Mg(2+)</name>
        <dbReference type="ChEBI" id="CHEBI:18420"/>
    </cofactor>
</comment>
<dbReference type="GO" id="GO:0046872">
    <property type="term" value="F:metal ion binding"/>
    <property type="evidence" value="ECO:0007669"/>
    <property type="project" value="UniProtKB-KW"/>
</dbReference>
<feature type="binding site" evidence="7">
    <location>
        <position position="83"/>
    </location>
    <ligand>
        <name>Mg(2+)</name>
        <dbReference type="ChEBI" id="CHEBI:18420"/>
        <label>1</label>
        <note>catalytic</note>
    </ligand>
</feature>
<dbReference type="PRINTS" id="PR00377">
    <property type="entry name" value="IMPHPHTASES"/>
</dbReference>
<dbReference type="FunFam" id="3.30.540.10:FF:000003">
    <property type="entry name" value="Inositol-1-monophosphatase"/>
    <property type="match status" value="1"/>
</dbReference>
<evidence type="ECO:0000256" key="5">
    <source>
        <dbReference type="ARBA" id="ARBA00022801"/>
    </source>
</evidence>
<evidence type="ECO:0000313" key="9">
    <source>
        <dbReference type="EMBL" id="SNW01471.1"/>
    </source>
</evidence>
<dbReference type="Gene3D" id="3.40.190.80">
    <property type="match status" value="1"/>
</dbReference>
<dbReference type="Proteomes" id="UP000243706">
    <property type="component" value="Chromosome 1"/>
</dbReference>
<reference evidence="8" key="4">
    <citation type="submission" date="2024-05" db="EMBL/GenBank/DDBJ databases">
        <authorList>
            <person name="Sun Q."/>
            <person name="Sedlacek I."/>
        </authorList>
    </citation>
    <scope>NUCLEOTIDE SEQUENCE</scope>
    <source>
        <strain evidence="8">CCM 4175</strain>
    </source>
</reference>
<evidence type="ECO:0000313" key="10">
    <source>
        <dbReference type="Proteomes" id="UP000243706"/>
    </source>
</evidence>
<dbReference type="EMBL" id="BMCB01000001">
    <property type="protein sequence ID" value="GGA81577.1"/>
    <property type="molecule type" value="Genomic_DNA"/>
</dbReference>
<keyword evidence="4 7" id="KW-0479">Metal-binding</keyword>
<accession>A0A240C029</accession>
<dbReference type="CDD" id="cd01637">
    <property type="entry name" value="IMPase_like"/>
    <property type="match status" value="1"/>
</dbReference>
<feature type="binding site" evidence="7">
    <location>
        <position position="65"/>
    </location>
    <ligand>
        <name>Mg(2+)</name>
        <dbReference type="ChEBI" id="CHEBI:18420"/>
        <label>1</label>
        <note>catalytic</note>
    </ligand>
</feature>
<dbReference type="KEGG" id="smus:C7J88_00390"/>
<feature type="binding site" evidence="7">
    <location>
        <position position="86"/>
    </location>
    <ligand>
        <name>Mg(2+)</name>
        <dbReference type="ChEBI" id="CHEBI:18420"/>
        <label>1</label>
        <note>catalytic</note>
    </ligand>
</feature>
<dbReference type="GO" id="GO:0046854">
    <property type="term" value="P:phosphatidylinositol phosphate biosynthetic process"/>
    <property type="evidence" value="ECO:0007669"/>
    <property type="project" value="InterPro"/>
</dbReference>
<dbReference type="PANTHER" id="PTHR20854:SF4">
    <property type="entry name" value="INOSITOL-1-MONOPHOSPHATASE-RELATED"/>
    <property type="match status" value="1"/>
</dbReference>
<dbReference type="EMBL" id="LT906464">
    <property type="protein sequence ID" value="SNW01471.1"/>
    <property type="molecule type" value="Genomic_DNA"/>
</dbReference>
<dbReference type="GO" id="GO:0008934">
    <property type="term" value="F:inositol monophosphate 1-phosphatase activity"/>
    <property type="evidence" value="ECO:0007669"/>
    <property type="project" value="TreeGrafter"/>
</dbReference>
<dbReference type="GO" id="GO:0007165">
    <property type="term" value="P:signal transduction"/>
    <property type="evidence" value="ECO:0007669"/>
    <property type="project" value="TreeGrafter"/>
</dbReference>
<gene>
    <name evidence="9" type="primary">suhB_1</name>
    <name evidence="8" type="ORF">GCM10007183_02210</name>
    <name evidence="9" type="ORF">SAMEA4412661_00729</name>
</gene>
<keyword evidence="11" id="KW-1185">Reference proteome</keyword>
<evidence type="ECO:0000256" key="2">
    <source>
        <dbReference type="ARBA" id="ARBA00001946"/>
    </source>
</evidence>
<evidence type="ECO:0000256" key="1">
    <source>
        <dbReference type="ARBA" id="ARBA00001033"/>
    </source>
</evidence>
<dbReference type="EC" id="3.1.3.25" evidence="3"/>
<reference evidence="9 10" key="2">
    <citation type="submission" date="2017-06" db="EMBL/GenBank/DDBJ databases">
        <authorList>
            <consortium name="Pathogen Informatics"/>
        </authorList>
    </citation>
    <scope>NUCLEOTIDE SEQUENCE [LARGE SCALE GENOMIC DNA]</scope>
    <source>
        <strain evidence="9 10">NCTC13833</strain>
    </source>
</reference>
<feature type="binding site" evidence="7">
    <location>
        <position position="85"/>
    </location>
    <ligand>
        <name>Mg(2+)</name>
        <dbReference type="ChEBI" id="CHEBI:18420"/>
        <label>1</label>
        <note>catalytic</note>
    </ligand>
</feature>
<comment type="catalytic activity">
    <reaction evidence="1">
        <text>a myo-inositol phosphate + H2O = myo-inositol + phosphate</text>
        <dbReference type="Rhea" id="RHEA:24056"/>
        <dbReference type="ChEBI" id="CHEBI:15377"/>
        <dbReference type="ChEBI" id="CHEBI:17268"/>
        <dbReference type="ChEBI" id="CHEBI:43474"/>
        <dbReference type="ChEBI" id="CHEBI:84139"/>
        <dbReference type="EC" id="3.1.3.25"/>
    </reaction>
</comment>
<proteinExistence type="predicted"/>
<name>A0A240C029_9STAP</name>
<dbReference type="Proteomes" id="UP000652995">
    <property type="component" value="Unassembled WGS sequence"/>
</dbReference>
<organism evidence="9 10">
    <name type="scientific">Staphylococcus muscae</name>
    <dbReference type="NCBI Taxonomy" id="1294"/>
    <lineage>
        <taxon>Bacteria</taxon>
        <taxon>Bacillati</taxon>
        <taxon>Bacillota</taxon>
        <taxon>Bacilli</taxon>
        <taxon>Bacillales</taxon>
        <taxon>Staphylococcaceae</taxon>
        <taxon>Staphylococcus</taxon>
    </lineage>
</organism>
<feature type="binding site" evidence="7">
    <location>
        <position position="208"/>
    </location>
    <ligand>
        <name>Mg(2+)</name>
        <dbReference type="ChEBI" id="CHEBI:18420"/>
        <label>1</label>
        <note>catalytic</note>
    </ligand>
</feature>
<dbReference type="Gene3D" id="3.30.540.10">
    <property type="entry name" value="Fructose-1,6-Bisphosphatase, subunit A, domain 1"/>
    <property type="match status" value="1"/>
</dbReference>